<comment type="similarity">
    <text evidence="1">Belongs to the sigma-70 factor family. ECF subfamily.</text>
</comment>
<dbReference type="Pfam" id="PF20239">
    <property type="entry name" value="DUF6596"/>
    <property type="match status" value="1"/>
</dbReference>
<dbReference type="Pfam" id="PF08281">
    <property type="entry name" value="Sigma70_r4_2"/>
    <property type="match status" value="1"/>
</dbReference>
<dbReference type="RefSeq" id="WP_150400350.1">
    <property type="nucleotide sequence ID" value="NZ_VXLC01000001.1"/>
</dbReference>
<dbReference type="EMBL" id="VXLC01000001">
    <property type="protein sequence ID" value="KAA8890440.1"/>
    <property type="molecule type" value="Genomic_DNA"/>
</dbReference>
<dbReference type="GO" id="GO:0006352">
    <property type="term" value="P:DNA-templated transcription initiation"/>
    <property type="evidence" value="ECO:0007669"/>
    <property type="project" value="InterPro"/>
</dbReference>
<feature type="domain" description="DUF6596" evidence="8">
    <location>
        <begin position="181"/>
        <end position="276"/>
    </location>
</feature>
<organism evidence="9 10">
    <name type="scientific">Nocardia colli</name>
    <dbReference type="NCBI Taxonomy" id="2545717"/>
    <lineage>
        <taxon>Bacteria</taxon>
        <taxon>Bacillati</taxon>
        <taxon>Actinomycetota</taxon>
        <taxon>Actinomycetes</taxon>
        <taxon>Mycobacteriales</taxon>
        <taxon>Nocardiaceae</taxon>
        <taxon>Nocardia</taxon>
    </lineage>
</organism>
<dbReference type="GO" id="GO:0016987">
    <property type="term" value="F:sigma factor activity"/>
    <property type="evidence" value="ECO:0007669"/>
    <property type="project" value="UniProtKB-KW"/>
</dbReference>
<dbReference type="InterPro" id="IPR046531">
    <property type="entry name" value="DUF6596"/>
</dbReference>
<dbReference type="Pfam" id="PF04542">
    <property type="entry name" value="Sigma70_r2"/>
    <property type="match status" value="1"/>
</dbReference>
<proteinExistence type="inferred from homology"/>
<evidence type="ECO:0000259" key="8">
    <source>
        <dbReference type="Pfam" id="PF20239"/>
    </source>
</evidence>
<sequence length="405" mass="43649">MTAAEPVRAAVEAAYRDEWGQVVATLIGQTGDWDLAEDCAQDAFAAALATWSRDGVPSRPGAWLTTAARNRATDRLRRDTTGAAKLRQLAVLSRTVEDAAPEEIPDDRLRLIFTCCHPALPFPARVALTLRTLAGLSTAEIAKAFLTAESTMAQRLVRAKRKIVEAGIPYRVPPAEQLPNRLSAVLAVLYLICNEGYDEADGRRALTAEGIRLARVLVRLLPAEPEPRGLLALMLLLEARRASRIEDGVLVTLEDQDRSRWDGALIAEGVATLEEALAKRQVGPYQVQAAIAACHATAVDAASTDWPQIAILYGELARLAPSPVVDLNRAVAIAMADGIPAGLARVDELAESGKLAGYYLLPATRADLLRRDGRSIEAAAAYEEALVLAPTDAERRYLSGRLRGL</sequence>
<dbReference type="OrthoDB" id="9780299at2"/>
<dbReference type="Proteomes" id="UP000323876">
    <property type="component" value="Unassembled WGS sequence"/>
</dbReference>
<evidence type="ECO:0000256" key="2">
    <source>
        <dbReference type="ARBA" id="ARBA00023015"/>
    </source>
</evidence>
<dbReference type="InterPro" id="IPR013324">
    <property type="entry name" value="RNA_pol_sigma_r3/r4-like"/>
</dbReference>
<dbReference type="InterPro" id="IPR036388">
    <property type="entry name" value="WH-like_DNA-bd_sf"/>
</dbReference>
<dbReference type="NCBIfam" id="TIGR02937">
    <property type="entry name" value="sigma70-ECF"/>
    <property type="match status" value="1"/>
</dbReference>
<dbReference type="InterPro" id="IPR013325">
    <property type="entry name" value="RNA_pol_sigma_r2"/>
</dbReference>
<dbReference type="Gene3D" id="1.10.10.10">
    <property type="entry name" value="Winged helix-like DNA-binding domain superfamily/Winged helix DNA-binding domain"/>
    <property type="match status" value="1"/>
</dbReference>
<dbReference type="AlphaFoldDB" id="A0A5N0ENW2"/>
<evidence type="ECO:0000256" key="1">
    <source>
        <dbReference type="ARBA" id="ARBA00010641"/>
    </source>
</evidence>
<keyword evidence="5" id="KW-0804">Transcription</keyword>
<dbReference type="InterPro" id="IPR013249">
    <property type="entry name" value="RNA_pol_sigma70_r4_t2"/>
</dbReference>
<evidence type="ECO:0000259" key="6">
    <source>
        <dbReference type="Pfam" id="PF04542"/>
    </source>
</evidence>
<name>A0A5N0ENW2_9NOCA</name>
<evidence type="ECO:0000256" key="3">
    <source>
        <dbReference type="ARBA" id="ARBA00023082"/>
    </source>
</evidence>
<keyword evidence="3" id="KW-0731">Sigma factor</keyword>
<accession>A0A5N0ENW2</accession>
<dbReference type="InterPro" id="IPR014284">
    <property type="entry name" value="RNA_pol_sigma-70_dom"/>
</dbReference>
<dbReference type="PANTHER" id="PTHR47756">
    <property type="entry name" value="BLL6612 PROTEIN-RELATED"/>
    <property type="match status" value="1"/>
</dbReference>
<evidence type="ECO:0000313" key="10">
    <source>
        <dbReference type="Proteomes" id="UP000323876"/>
    </source>
</evidence>
<evidence type="ECO:0000259" key="7">
    <source>
        <dbReference type="Pfam" id="PF08281"/>
    </source>
</evidence>
<dbReference type="InterPro" id="IPR007627">
    <property type="entry name" value="RNA_pol_sigma70_r2"/>
</dbReference>
<feature type="domain" description="RNA polymerase sigma-70 region 2" evidence="6">
    <location>
        <begin position="22"/>
        <end position="79"/>
    </location>
</feature>
<comment type="caution">
    <text evidence="9">The sequence shown here is derived from an EMBL/GenBank/DDBJ whole genome shotgun (WGS) entry which is preliminary data.</text>
</comment>
<protein>
    <submittedName>
        <fullName evidence="9">Sigma-70 family RNA polymerase sigma factor</fullName>
    </submittedName>
</protein>
<dbReference type="Gene3D" id="1.10.1740.10">
    <property type="match status" value="1"/>
</dbReference>
<dbReference type="GO" id="GO:0003677">
    <property type="term" value="F:DNA binding"/>
    <property type="evidence" value="ECO:0007669"/>
    <property type="project" value="UniProtKB-KW"/>
</dbReference>
<dbReference type="PANTHER" id="PTHR47756:SF2">
    <property type="entry name" value="BLL6612 PROTEIN"/>
    <property type="match status" value="1"/>
</dbReference>
<evidence type="ECO:0000256" key="4">
    <source>
        <dbReference type="ARBA" id="ARBA00023125"/>
    </source>
</evidence>
<evidence type="ECO:0000256" key="5">
    <source>
        <dbReference type="ARBA" id="ARBA00023163"/>
    </source>
</evidence>
<reference evidence="9 10" key="1">
    <citation type="submission" date="2019-09" db="EMBL/GenBank/DDBJ databases">
        <authorList>
            <person name="Wang X."/>
        </authorList>
    </citation>
    <scope>NUCLEOTIDE SEQUENCE [LARGE SCALE GENOMIC DNA]</scope>
    <source>
        <strain evidence="9 10">CICC 11023</strain>
    </source>
</reference>
<keyword evidence="10" id="KW-1185">Reference proteome</keyword>
<keyword evidence="2" id="KW-0805">Transcription regulation</keyword>
<keyword evidence="4" id="KW-0238">DNA-binding</keyword>
<gene>
    <name evidence="9" type="ORF">F3087_03910</name>
</gene>
<feature type="domain" description="RNA polymerase sigma factor 70 region 4 type 2" evidence="7">
    <location>
        <begin position="112"/>
        <end position="163"/>
    </location>
</feature>
<dbReference type="SUPFAM" id="SSF88946">
    <property type="entry name" value="Sigma2 domain of RNA polymerase sigma factors"/>
    <property type="match status" value="1"/>
</dbReference>
<evidence type="ECO:0000313" key="9">
    <source>
        <dbReference type="EMBL" id="KAA8890440.1"/>
    </source>
</evidence>
<dbReference type="SUPFAM" id="SSF88659">
    <property type="entry name" value="Sigma3 and sigma4 domains of RNA polymerase sigma factors"/>
    <property type="match status" value="1"/>
</dbReference>